<protein>
    <submittedName>
        <fullName evidence="2">Uncharacterized protein</fullName>
    </submittedName>
</protein>
<evidence type="ECO:0000313" key="3">
    <source>
        <dbReference type="Proteomes" id="UP000024635"/>
    </source>
</evidence>
<organism evidence="2 3">
    <name type="scientific">Ancylostoma ceylanicum</name>
    <dbReference type="NCBI Taxonomy" id="53326"/>
    <lineage>
        <taxon>Eukaryota</taxon>
        <taxon>Metazoa</taxon>
        <taxon>Ecdysozoa</taxon>
        <taxon>Nematoda</taxon>
        <taxon>Chromadorea</taxon>
        <taxon>Rhabditida</taxon>
        <taxon>Rhabditina</taxon>
        <taxon>Rhabditomorpha</taxon>
        <taxon>Strongyloidea</taxon>
        <taxon>Ancylostomatidae</taxon>
        <taxon>Ancylostomatinae</taxon>
        <taxon>Ancylostoma</taxon>
    </lineage>
</organism>
<feature type="compositionally biased region" description="Low complexity" evidence="1">
    <location>
        <begin position="175"/>
        <end position="195"/>
    </location>
</feature>
<dbReference type="AlphaFoldDB" id="A0A016WUB8"/>
<feature type="region of interest" description="Disordered" evidence="1">
    <location>
        <begin position="175"/>
        <end position="205"/>
    </location>
</feature>
<dbReference type="EMBL" id="JARK01000101">
    <property type="protein sequence ID" value="EYC43191.1"/>
    <property type="molecule type" value="Genomic_DNA"/>
</dbReference>
<accession>A0A016WUB8</accession>
<keyword evidence="3" id="KW-1185">Reference proteome</keyword>
<name>A0A016WUB8_9BILA</name>
<evidence type="ECO:0000256" key="1">
    <source>
        <dbReference type="SAM" id="MobiDB-lite"/>
    </source>
</evidence>
<proteinExistence type="predicted"/>
<reference evidence="3" key="1">
    <citation type="journal article" date="2015" name="Nat. Genet.">
        <title>The genome and transcriptome of the zoonotic hookworm Ancylostoma ceylanicum identify infection-specific gene families.</title>
        <authorList>
            <person name="Schwarz E.M."/>
            <person name="Hu Y."/>
            <person name="Antoshechkin I."/>
            <person name="Miller M.M."/>
            <person name="Sternberg P.W."/>
            <person name="Aroian R.V."/>
        </authorList>
    </citation>
    <scope>NUCLEOTIDE SEQUENCE</scope>
    <source>
        <strain evidence="3">HY135</strain>
    </source>
</reference>
<sequence>MSPPYHKTSILRSDSTFKSHSVDLALYIVRMHSIYDGSAESSFIRTNRYRDTAIVFTFTSPSLFIKFRIRLSNTADRYSLCVALSEFIPVHESLPAQKGVNSRAYMDTTSLSQNMNTSRCNSQNCVSGCTDTCNTSSTPLSTCKSEYHVSSPSDFHSFSSQRRLSQEIFASSQQYSNSSSSPYHSHSPFSPLSSQRAFSPLQPPPKVQAGTLKSYSSSVVSIFWTIACRFSCVPKPLD</sequence>
<dbReference type="Proteomes" id="UP000024635">
    <property type="component" value="Unassembled WGS sequence"/>
</dbReference>
<gene>
    <name evidence="2" type="primary">Acey_s0501.g2612</name>
    <name evidence="2" type="ORF">Y032_0501g2612</name>
</gene>
<dbReference type="OrthoDB" id="5882746at2759"/>
<comment type="caution">
    <text evidence="2">The sequence shown here is derived from an EMBL/GenBank/DDBJ whole genome shotgun (WGS) entry which is preliminary data.</text>
</comment>
<evidence type="ECO:0000313" key="2">
    <source>
        <dbReference type="EMBL" id="EYC43191.1"/>
    </source>
</evidence>